<evidence type="ECO:0000313" key="2">
    <source>
        <dbReference type="Proteomes" id="UP000236161"/>
    </source>
</evidence>
<sequence>MAKATRKKRVDKSFCLEATTCYYCWKTENNKVHGRTFQHQRSLQPTFIALPELIFNTPRNPTKGLLSQKKIVGYPHAWVVKD</sequence>
<evidence type="ECO:0000313" key="1">
    <source>
        <dbReference type="EMBL" id="PKA50308.1"/>
    </source>
</evidence>
<proteinExistence type="predicted"/>
<reference evidence="1 2" key="1">
    <citation type="journal article" date="2017" name="Nature">
        <title>The Apostasia genome and the evolution of orchids.</title>
        <authorList>
            <person name="Zhang G.Q."/>
            <person name="Liu K.W."/>
            <person name="Li Z."/>
            <person name="Lohaus R."/>
            <person name="Hsiao Y.Y."/>
            <person name="Niu S.C."/>
            <person name="Wang J.Y."/>
            <person name="Lin Y.C."/>
            <person name="Xu Q."/>
            <person name="Chen L.J."/>
            <person name="Yoshida K."/>
            <person name="Fujiwara S."/>
            <person name="Wang Z.W."/>
            <person name="Zhang Y.Q."/>
            <person name="Mitsuda N."/>
            <person name="Wang M."/>
            <person name="Liu G.H."/>
            <person name="Pecoraro L."/>
            <person name="Huang H.X."/>
            <person name="Xiao X.J."/>
            <person name="Lin M."/>
            <person name="Wu X.Y."/>
            <person name="Wu W.L."/>
            <person name="Chen Y.Y."/>
            <person name="Chang S.B."/>
            <person name="Sakamoto S."/>
            <person name="Ohme-Takagi M."/>
            <person name="Yagi M."/>
            <person name="Zeng S.J."/>
            <person name="Shen C.Y."/>
            <person name="Yeh C.M."/>
            <person name="Luo Y.B."/>
            <person name="Tsai W.C."/>
            <person name="Van de Peer Y."/>
            <person name="Liu Z.J."/>
        </authorList>
    </citation>
    <scope>NUCLEOTIDE SEQUENCE [LARGE SCALE GENOMIC DNA]</scope>
    <source>
        <strain evidence="2">cv. Shenzhen</strain>
        <tissue evidence="1">Stem</tissue>
    </source>
</reference>
<gene>
    <name evidence="1" type="ORF">AXF42_Ash013397</name>
</gene>
<name>A0A2I0A433_9ASPA</name>
<accession>A0A2I0A433</accession>
<organism evidence="1 2">
    <name type="scientific">Apostasia shenzhenica</name>
    <dbReference type="NCBI Taxonomy" id="1088818"/>
    <lineage>
        <taxon>Eukaryota</taxon>
        <taxon>Viridiplantae</taxon>
        <taxon>Streptophyta</taxon>
        <taxon>Embryophyta</taxon>
        <taxon>Tracheophyta</taxon>
        <taxon>Spermatophyta</taxon>
        <taxon>Magnoliopsida</taxon>
        <taxon>Liliopsida</taxon>
        <taxon>Asparagales</taxon>
        <taxon>Orchidaceae</taxon>
        <taxon>Apostasioideae</taxon>
        <taxon>Apostasia</taxon>
    </lineage>
</organism>
<dbReference type="Proteomes" id="UP000236161">
    <property type="component" value="Unassembled WGS sequence"/>
</dbReference>
<protein>
    <submittedName>
        <fullName evidence="1">Uncharacterized protein</fullName>
    </submittedName>
</protein>
<dbReference type="EMBL" id="KZ452026">
    <property type="protein sequence ID" value="PKA50308.1"/>
    <property type="molecule type" value="Genomic_DNA"/>
</dbReference>
<dbReference type="AlphaFoldDB" id="A0A2I0A433"/>
<keyword evidence="2" id="KW-1185">Reference proteome</keyword>